<keyword evidence="4" id="KW-0597">Phosphoprotein</keyword>
<dbReference type="Gene3D" id="3.30.390.150">
    <property type="match status" value="1"/>
</dbReference>
<dbReference type="GO" id="GO:0005794">
    <property type="term" value="C:Golgi apparatus"/>
    <property type="evidence" value="ECO:0007669"/>
    <property type="project" value="TreeGrafter"/>
</dbReference>
<dbReference type="GO" id="GO:0005886">
    <property type="term" value="C:plasma membrane"/>
    <property type="evidence" value="ECO:0007669"/>
    <property type="project" value="UniProtKB-SubCell"/>
</dbReference>
<reference evidence="18" key="1">
    <citation type="submission" date="2023-03" db="EMBL/GenBank/DDBJ databases">
        <title>Electrophorus voltai genome.</title>
        <authorList>
            <person name="Bian C."/>
        </authorList>
    </citation>
    <scope>NUCLEOTIDE SEQUENCE</scope>
    <source>
        <strain evidence="18">CB-2022</strain>
        <tissue evidence="18">Muscle</tissue>
    </source>
</reference>
<dbReference type="InterPro" id="IPR040145">
    <property type="entry name" value="ITM2"/>
</dbReference>
<gene>
    <name evidence="18" type="ORF">P4O66_002351</name>
</gene>
<evidence type="ECO:0000256" key="10">
    <source>
        <dbReference type="ARBA" id="ARBA00023157"/>
    </source>
</evidence>
<name>A0AAD8Z2E0_9TELE</name>
<dbReference type="PROSITE" id="PS50869">
    <property type="entry name" value="BRICHOS"/>
    <property type="match status" value="1"/>
</dbReference>
<dbReference type="PANTHER" id="PTHR10962:SF5">
    <property type="entry name" value="INTEGRAL MEMBRANE PROTEIN 2C"/>
    <property type="match status" value="1"/>
</dbReference>
<keyword evidence="7 16" id="KW-0735">Signal-anchor</keyword>
<evidence type="ECO:0000256" key="1">
    <source>
        <dbReference type="ARBA" id="ARBA00004401"/>
    </source>
</evidence>
<keyword evidence="3 16" id="KW-1003">Cell membrane</keyword>
<accession>A0AAD8Z2E0</accession>
<comment type="subunit">
    <text evidence="15">Interacts with BACE1. Interacts with APP. Interacts with STMN2.</text>
</comment>
<evidence type="ECO:0000259" key="17">
    <source>
        <dbReference type="PROSITE" id="PS50869"/>
    </source>
</evidence>
<keyword evidence="12" id="KW-0458">Lysosome</keyword>
<dbReference type="Proteomes" id="UP001239994">
    <property type="component" value="Unassembled WGS sequence"/>
</dbReference>
<evidence type="ECO:0000256" key="6">
    <source>
        <dbReference type="ARBA" id="ARBA00022692"/>
    </source>
</evidence>
<keyword evidence="10" id="KW-1015">Disulfide bond</keyword>
<evidence type="ECO:0000256" key="4">
    <source>
        <dbReference type="ARBA" id="ARBA00022553"/>
    </source>
</evidence>
<comment type="caution">
    <text evidence="18">The sequence shown here is derived from an EMBL/GenBank/DDBJ whole genome shotgun (WGS) entry which is preliminary data.</text>
</comment>
<evidence type="ECO:0000256" key="3">
    <source>
        <dbReference type="ARBA" id="ARBA00022475"/>
    </source>
</evidence>
<feature type="transmembrane region" description="Helical" evidence="16">
    <location>
        <begin position="16"/>
        <end position="41"/>
    </location>
</feature>
<evidence type="ECO:0000313" key="18">
    <source>
        <dbReference type="EMBL" id="KAK1790040.1"/>
    </source>
</evidence>
<dbReference type="PANTHER" id="PTHR10962">
    <property type="entry name" value="INTEGRAL TRANSMEMBRANE PROTEIN 2"/>
    <property type="match status" value="1"/>
</dbReference>
<dbReference type="AlphaFoldDB" id="A0AAD8Z2E0"/>
<comment type="function">
    <text evidence="13">Negative regulator of amyloid-beta peptide production. May inhibit the processing of APP by blocking its access to alpha- and beta-secretase. Binding to the beta-secretase-cleaved APP C-terminal fragment is negligible, suggesting that ITM2C is a poor gamma-secretase cleavage inhibitor. May play a role in TNF-induced cell death and neuronal differentiation.</text>
</comment>
<sequence length="233" mass="26835">MQEELILRGGRSRSSLSGLCCLTTALIICTCSLIYASIYIYRYYITPQAPDQSEFHCHVTYENAVSAPQRGAEALEENVGIYLQENYEQISVPVARFSNADPATIIHDFNRGLTAYHDIALDKCYITELNTTIVMPPRNLWELLINVKLRTKHKGISLPQTYIIQEEMIVTGKIPNTQQFGMFIHRLCNGKDTYQLTRRITRRRIFKREAQNCHPIRHFENTFVVETMICDAP</sequence>
<evidence type="ECO:0000256" key="12">
    <source>
        <dbReference type="ARBA" id="ARBA00023228"/>
    </source>
</evidence>
<dbReference type="InterPro" id="IPR007084">
    <property type="entry name" value="BRICHOS_dom"/>
</dbReference>
<evidence type="ECO:0000256" key="15">
    <source>
        <dbReference type="ARBA" id="ARBA00038611"/>
    </source>
</evidence>
<proteinExistence type="inferred from homology"/>
<keyword evidence="6 16" id="KW-0812">Transmembrane</keyword>
<evidence type="ECO:0000256" key="8">
    <source>
        <dbReference type="ARBA" id="ARBA00022989"/>
    </source>
</evidence>
<keyword evidence="5" id="KW-0165">Cleavage on pair of basic residues</keyword>
<keyword evidence="8 16" id="KW-1133">Transmembrane helix</keyword>
<comment type="similarity">
    <text evidence="2 16">Belongs to the ITM2 family.</text>
</comment>
<dbReference type="GO" id="GO:0070062">
    <property type="term" value="C:extracellular exosome"/>
    <property type="evidence" value="ECO:0007669"/>
    <property type="project" value="TreeGrafter"/>
</dbReference>
<keyword evidence="9 16" id="KW-0472">Membrane</keyword>
<feature type="domain" description="BRICHOS" evidence="17">
    <location>
        <begin position="97"/>
        <end position="196"/>
    </location>
</feature>
<evidence type="ECO:0000256" key="5">
    <source>
        <dbReference type="ARBA" id="ARBA00022685"/>
    </source>
</evidence>
<keyword evidence="11" id="KW-0325">Glycoprotein</keyword>
<evidence type="ECO:0000256" key="14">
    <source>
        <dbReference type="ARBA" id="ARBA00037874"/>
    </source>
</evidence>
<dbReference type="EMBL" id="JAROKS010000021">
    <property type="protein sequence ID" value="KAK1790040.1"/>
    <property type="molecule type" value="Genomic_DNA"/>
</dbReference>
<dbReference type="GO" id="GO:0005765">
    <property type="term" value="C:lysosomal membrane"/>
    <property type="evidence" value="ECO:0007669"/>
    <property type="project" value="UniProtKB-SubCell"/>
</dbReference>
<evidence type="ECO:0000256" key="16">
    <source>
        <dbReference type="RuleBase" id="RU367061"/>
    </source>
</evidence>
<organism evidence="18 19">
    <name type="scientific">Electrophorus voltai</name>
    <dbReference type="NCBI Taxonomy" id="2609070"/>
    <lineage>
        <taxon>Eukaryota</taxon>
        <taxon>Metazoa</taxon>
        <taxon>Chordata</taxon>
        <taxon>Craniata</taxon>
        <taxon>Vertebrata</taxon>
        <taxon>Euteleostomi</taxon>
        <taxon>Actinopterygii</taxon>
        <taxon>Neopterygii</taxon>
        <taxon>Teleostei</taxon>
        <taxon>Ostariophysi</taxon>
        <taxon>Gymnotiformes</taxon>
        <taxon>Gymnotoidei</taxon>
        <taxon>Gymnotidae</taxon>
        <taxon>Electrophorus</taxon>
    </lineage>
</organism>
<evidence type="ECO:0000256" key="9">
    <source>
        <dbReference type="ARBA" id="ARBA00023136"/>
    </source>
</evidence>
<keyword evidence="19" id="KW-1185">Reference proteome</keyword>
<evidence type="ECO:0000256" key="2">
    <source>
        <dbReference type="ARBA" id="ARBA00006794"/>
    </source>
</evidence>
<protein>
    <recommendedName>
        <fullName evidence="16">Integral membrane protein 2</fullName>
    </recommendedName>
</protein>
<evidence type="ECO:0000256" key="11">
    <source>
        <dbReference type="ARBA" id="ARBA00023180"/>
    </source>
</evidence>
<evidence type="ECO:0000313" key="19">
    <source>
        <dbReference type="Proteomes" id="UP001239994"/>
    </source>
</evidence>
<dbReference type="GO" id="GO:0042985">
    <property type="term" value="P:negative regulation of amyloid precursor protein biosynthetic process"/>
    <property type="evidence" value="ECO:0007669"/>
    <property type="project" value="TreeGrafter"/>
</dbReference>
<comment type="subcellular location">
    <subcellularLocation>
        <location evidence="1">Cell membrane</location>
        <topology evidence="1">Single-pass type II membrane protein</topology>
    </subcellularLocation>
    <subcellularLocation>
        <location evidence="14">Lysosome membrane</location>
        <topology evidence="14">Single-pass type II membrane protein</topology>
    </subcellularLocation>
    <subcellularLocation>
        <location evidence="16">Membrane</location>
        <topology evidence="16">Single-pass type II membrane protein</topology>
    </subcellularLocation>
</comment>
<dbReference type="GO" id="GO:0001540">
    <property type="term" value="F:amyloid-beta binding"/>
    <property type="evidence" value="ECO:0007669"/>
    <property type="project" value="TreeGrafter"/>
</dbReference>
<dbReference type="SMART" id="SM01039">
    <property type="entry name" value="BRICHOS"/>
    <property type="match status" value="1"/>
</dbReference>
<dbReference type="Pfam" id="PF04089">
    <property type="entry name" value="BRICHOS"/>
    <property type="match status" value="1"/>
</dbReference>
<evidence type="ECO:0000256" key="13">
    <source>
        <dbReference type="ARBA" id="ARBA00037782"/>
    </source>
</evidence>
<evidence type="ECO:0000256" key="7">
    <source>
        <dbReference type="ARBA" id="ARBA00022968"/>
    </source>
</evidence>